<accession>A0A251ZSH0</accession>
<organism evidence="2 3">
    <name type="scientific">Commensalibacter intestini</name>
    <dbReference type="NCBI Taxonomy" id="479936"/>
    <lineage>
        <taxon>Bacteria</taxon>
        <taxon>Pseudomonadati</taxon>
        <taxon>Pseudomonadota</taxon>
        <taxon>Alphaproteobacteria</taxon>
        <taxon>Acetobacterales</taxon>
        <taxon>Acetobacteraceae</taxon>
    </lineage>
</organism>
<feature type="signal peptide" evidence="1">
    <location>
        <begin position="1"/>
        <end position="27"/>
    </location>
</feature>
<evidence type="ECO:0000256" key="1">
    <source>
        <dbReference type="SAM" id="SignalP"/>
    </source>
</evidence>
<evidence type="ECO:0000313" key="3">
    <source>
        <dbReference type="Proteomes" id="UP000194946"/>
    </source>
</evidence>
<reference evidence="3" key="1">
    <citation type="submission" date="2014-06" db="EMBL/GenBank/DDBJ databases">
        <authorList>
            <person name="Winans N.J."/>
            <person name="Newell P.D."/>
            <person name="Douglas A.E."/>
        </authorList>
    </citation>
    <scope>NUCLEOTIDE SEQUENCE [LARGE SCALE GENOMIC DNA]</scope>
    <source>
        <strain evidence="3">DmL_052</strain>
    </source>
</reference>
<dbReference type="EMBL" id="JOPB01000045">
    <property type="protein sequence ID" value="OUI77607.1"/>
    <property type="molecule type" value="Genomic_DNA"/>
</dbReference>
<dbReference type="Proteomes" id="UP000194946">
    <property type="component" value="Unassembled WGS sequence"/>
</dbReference>
<gene>
    <name evidence="2" type="ORF">HK18_06495</name>
</gene>
<keyword evidence="1" id="KW-0732">Signal</keyword>
<feature type="chain" id="PRO_5013168704" description="DUF4136 domain-containing protein" evidence="1">
    <location>
        <begin position="28"/>
        <end position="204"/>
    </location>
</feature>
<comment type="caution">
    <text evidence="2">The sequence shown here is derived from an EMBL/GenBank/DDBJ whole genome shotgun (WGS) entry which is preliminary data.</text>
</comment>
<dbReference type="RefSeq" id="WP_086632789.1">
    <property type="nucleotide sequence ID" value="NZ_JOPB01000045.1"/>
</dbReference>
<keyword evidence="3" id="KW-1185">Reference proteome</keyword>
<name>A0A251ZSH0_9PROT</name>
<evidence type="ECO:0000313" key="2">
    <source>
        <dbReference type="EMBL" id="OUI77607.1"/>
    </source>
</evidence>
<sequence length="204" mass="22655">MSITIHSHTIVKLFSFGFIVVALSACAENITTQEQSQHYNTPIPSKAIIRVIADRSITTQDPFTNYNWNYITQAKIKTEETFAHLGYSVVDTGLASNNKGSPTLIAVVNAQQHPLNKSNIHYSMKLYKPLSHNNGLLNCNSEQQSHNICISSPKITDAQQLFTTTCTYSGTANVASFVIEYCIKSAFNTYPQGSNKRIVYTIPE</sequence>
<evidence type="ECO:0008006" key="4">
    <source>
        <dbReference type="Google" id="ProtNLM"/>
    </source>
</evidence>
<proteinExistence type="predicted"/>
<dbReference type="AlphaFoldDB" id="A0A251ZSH0"/>
<protein>
    <recommendedName>
        <fullName evidence="4">DUF4136 domain-containing protein</fullName>
    </recommendedName>
</protein>